<protein>
    <submittedName>
        <fullName evidence="1">Uncharacterized protein</fullName>
    </submittedName>
</protein>
<name>A0A8X9ADK7_SALSN</name>
<comment type="caution">
    <text evidence="1">The sequence shown here is derived from an EMBL/GenBank/DDBJ whole genome shotgun (WGS) entry which is preliminary data.</text>
</comment>
<evidence type="ECO:0000313" key="1">
    <source>
        <dbReference type="EMBL" id="KAG6437818.1"/>
    </source>
</evidence>
<organism evidence="1">
    <name type="scientific">Salvia splendens</name>
    <name type="common">Scarlet sage</name>
    <dbReference type="NCBI Taxonomy" id="180675"/>
    <lineage>
        <taxon>Eukaryota</taxon>
        <taxon>Viridiplantae</taxon>
        <taxon>Streptophyta</taxon>
        <taxon>Embryophyta</taxon>
        <taxon>Tracheophyta</taxon>
        <taxon>Spermatophyta</taxon>
        <taxon>Magnoliopsida</taxon>
        <taxon>eudicotyledons</taxon>
        <taxon>Gunneridae</taxon>
        <taxon>Pentapetalae</taxon>
        <taxon>asterids</taxon>
        <taxon>lamiids</taxon>
        <taxon>Lamiales</taxon>
        <taxon>Lamiaceae</taxon>
        <taxon>Nepetoideae</taxon>
        <taxon>Mentheae</taxon>
        <taxon>Salviinae</taxon>
        <taxon>Salvia</taxon>
        <taxon>Salvia subgen. Calosphace</taxon>
        <taxon>core Calosphace</taxon>
    </lineage>
</organism>
<reference evidence="1" key="1">
    <citation type="submission" date="2018-01" db="EMBL/GenBank/DDBJ databases">
        <authorList>
            <person name="Mao J.F."/>
        </authorList>
    </citation>
    <scope>NUCLEOTIDE SEQUENCE</scope>
    <source>
        <strain evidence="1">Huo1</strain>
        <tissue evidence="1">Leaf</tissue>
    </source>
</reference>
<proteinExistence type="predicted"/>
<gene>
    <name evidence="1" type="ORF">SASPL_102748</name>
</gene>
<sequence>MPYEADEIMLASLLLACVHAKDAVRTEKAVRKAMDVRRAREAKNEMWYSAIEMNNQILVVVDGDKCLPFWEVTHLLLDQLHMHIKIVVGSKVLIFELKK</sequence>
<reference evidence="1" key="2">
    <citation type="submission" date="2020-08" db="EMBL/GenBank/DDBJ databases">
        <title>Plant Genome Project.</title>
        <authorList>
            <person name="Zhang R.-G."/>
        </authorList>
    </citation>
    <scope>NUCLEOTIDE SEQUENCE</scope>
    <source>
        <strain evidence="1">Huo1</strain>
        <tissue evidence="1">Leaf</tissue>
    </source>
</reference>
<dbReference type="EMBL" id="PNBA02000001">
    <property type="protein sequence ID" value="KAG6437818.1"/>
    <property type="molecule type" value="Genomic_DNA"/>
</dbReference>
<accession>A0A8X9ADK7</accession>
<keyword evidence="2" id="KW-1185">Reference proteome</keyword>
<dbReference type="AlphaFoldDB" id="A0A8X9ADK7"/>
<evidence type="ECO:0000313" key="2">
    <source>
        <dbReference type="Proteomes" id="UP000298416"/>
    </source>
</evidence>
<dbReference type="Proteomes" id="UP000298416">
    <property type="component" value="Unassembled WGS sequence"/>
</dbReference>